<accession>A0A6S6PXB0</accession>
<protein>
    <submittedName>
        <fullName evidence="1">Uncharacterized protein</fullName>
    </submittedName>
</protein>
<evidence type="ECO:0000313" key="1">
    <source>
        <dbReference type="EMBL" id="BCI93006.1"/>
    </source>
</evidence>
<proteinExistence type="predicted"/>
<organism evidence="1 2">
    <name type="scientific">Acetobacter aceti</name>
    <dbReference type="NCBI Taxonomy" id="435"/>
    <lineage>
        <taxon>Bacteria</taxon>
        <taxon>Pseudomonadati</taxon>
        <taxon>Pseudomonadota</taxon>
        <taxon>Alphaproteobacteria</taxon>
        <taxon>Acetobacterales</taxon>
        <taxon>Acetobacteraceae</taxon>
        <taxon>Acetobacter</taxon>
        <taxon>Acetobacter subgen. Acetobacter</taxon>
    </lineage>
</organism>
<gene>
    <name evidence="1" type="ORF">AAJCM20276_37860</name>
</gene>
<dbReference type="AlphaFoldDB" id="A0A6S6PXB0"/>
<evidence type="ECO:0000313" key="2">
    <source>
        <dbReference type="Proteomes" id="UP000515220"/>
    </source>
</evidence>
<keyword evidence="1" id="KW-0614">Plasmid</keyword>
<sequence length="81" mass="9473">MNNPPMTEHEINEQIWKELSTLESYDGGKRHRFSLGLPIYYSDDDTPDGLTIREYPDGRRELVRRHSEGEEIVRVLSASLR</sequence>
<geneLocation type="plasmid" evidence="1 2">
    <name>pAAJCM20276_4</name>
</geneLocation>
<dbReference type="EMBL" id="AP023330">
    <property type="protein sequence ID" value="BCI93006.1"/>
    <property type="molecule type" value="Genomic_DNA"/>
</dbReference>
<name>A0A6S6PXB0_ACEAC</name>
<reference evidence="1 2" key="1">
    <citation type="submission" date="2020-07" db="EMBL/GenBank/DDBJ databases">
        <title>Complete Genome Sequence of an acetic acid bacterium, Acetobacter aceti JCM20276.</title>
        <authorList>
            <person name="Hirose Y."/>
            <person name="Mihara H."/>
        </authorList>
    </citation>
    <scope>NUCLEOTIDE SEQUENCE [LARGE SCALE GENOMIC DNA]</scope>
    <source>
        <strain evidence="1 2">JCM20276</strain>
        <plasmid evidence="1 2">pAAJCM20276_4</plasmid>
    </source>
</reference>
<dbReference type="RefSeq" id="WP_011251601.1">
    <property type="nucleotide sequence ID" value="NZ_AP023330.1"/>
</dbReference>
<dbReference type="Proteomes" id="UP000515220">
    <property type="component" value="Plasmid pAAJCM20276_4"/>
</dbReference>